<dbReference type="PROSITE" id="PS51257">
    <property type="entry name" value="PROKAR_LIPOPROTEIN"/>
    <property type="match status" value="1"/>
</dbReference>
<organism evidence="1 2">
    <name type="scientific">Allostreptomyces psammosilenae</name>
    <dbReference type="NCBI Taxonomy" id="1892865"/>
    <lineage>
        <taxon>Bacteria</taxon>
        <taxon>Bacillati</taxon>
        <taxon>Actinomycetota</taxon>
        <taxon>Actinomycetes</taxon>
        <taxon>Kitasatosporales</taxon>
        <taxon>Streptomycetaceae</taxon>
        <taxon>Allostreptomyces</taxon>
    </lineage>
</organism>
<dbReference type="Gene3D" id="3.40.190.10">
    <property type="entry name" value="Periplasmic binding protein-like II"/>
    <property type="match status" value="2"/>
</dbReference>
<dbReference type="InterPro" id="IPR006059">
    <property type="entry name" value="SBP"/>
</dbReference>
<dbReference type="Proteomes" id="UP000567795">
    <property type="component" value="Unassembled WGS sequence"/>
</dbReference>
<evidence type="ECO:0000313" key="1">
    <source>
        <dbReference type="EMBL" id="NYI04889.1"/>
    </source>
</evidence>
<comment type="caution">
    <text evidence="1">The sequence shown here is derived from an EMBL/GenBank/DDBJ whole genome shotgun (WGS) entry which is preliminary data.</text>
</comment>
<keyword evidence="2" id="KW-1185">Reference proteome</keyword>
<dbReference type="EMBL" id="JACBZD010000001">
    <property type="protein sequence ID" value="NYI04889.1"/>
    <property type="molecule type" value="Genomic_DNA"/>
</dbReference>
<dbReference type="AlphaFoldDB" id="A0A852ZR87"/>
<proteinExistence type="predicted"/>
<sequence length="433" mass="46470">MRPRILSSTPAARRRIRSAGAGLAAIVVLGATAACGGGSGSDDGRVTLRYSWWGNADRAELMQQAIDLFEQQNPNIDVQPTFSEYEAYWQKLATESAGGGAPDVMQMDVSYLREYSDKNVLLDLASGEAAANLNTDDFRGGLATAGEIDGQLFGVPVGGNTFTLVYNPAAFEEAGAPAPEAGWSWEQFWQTYETFGPDAEVKAGADYTGIIWVLELQLRQQGASLFTEEGELGFTREQFKEYLEQGERLRQDGLAVDPQKIVEVKPISPLGSGLDASEFTWDNFLVRFAGETDAELELAPVPTFDPANTGQYLKPSLMLSASARTEHPAEAAKLIDFLINDVEAGKILGANRGLPATNAQFEAVELEGVDAAVAAYEESVADALQPAPPVPPAGAGSIEALLLRVTEDLSFGEISVDEAVDQFFSEAEDILAR</sequence>
<reference evidence="1 2" key="1">
    <citation type="submission" date="2020-07" db="EMBL/GenBank/DDBJ databases">
        <title>Sequencing the genomes of 1000 actinobacteria strains.</title>
        <authorList>
            <person name="Klenk H.-P."/>
        </authorList>
    </citation>
    <scope>NUCLEOTIDE SEQUENCE [LARGE SCALE GENOMIC DNA]</scope>
    <source>
        <strain evidence="1 2">DSM 42178</strain>
    </source>
</reference>
<name>A0A852ZR87_9ACTN</name>
<dbReference type="RefSeq" id="WP_179813721.1">
    <property type="nucleotide sequence ID" value="NZ_JACBZD010000001.1"/>
</dbReference>
<keyword evidence="1" id="KW-0762">Sugar transport</keyword>
<dbReference type="PANTHER" id="PTHR43649:SF30">
    <property type="entry name" value="ABC TRANSPORTER SUBSTRATE-BINDING PROTEIN"/>
    <property type="match status" value="1"/>
</dbReference>
<dbReference type="Pfam" id="PF01547">
    <property type="entry name" value="SBP_bac_1"/>
    <property type="match status" value="1"/>
</dbReference>
<dbReference type="InterPro" id="IPR050490">
    <property type="entry name" value="Bact_solute-bd_prot1"/>
</dbReference>
<accession>A0A852ZR87</accession>
<dbReference type="SUPFAM" id="SSF53850">
    <property type="entry name" value="Periplasmic binding protein-like II"/>
    <property type="match status" value="1"/>
</dbReference>
<gene>
    <name evidence="1" type="ORF">FHU37_001832</name>
</gene>
<keyword evidence="1" id="KW-0813">Transport</keyword>
<dbReference type="PANTHER" id="PTHR43649">
    <property type="entry name" value="ARABINOSE-BINDING PROTEIN-RELATED"/>
    <property type="match status" value="1"/>
</dbReference>
<protein>
    <submittedName>
        <fullName evidence="1">Multiple sugar transport system substrate-binding protein</fullName>
    </submittedName>
</protein>
<evidence type="ECO:0000313" key="2">
    <source>
        <dbReference type="Proteomes" id="UP000567795"/>
    </source>
</evidence>